<organism evidence="2 3">
    <name type="scientific">Polymorphum gilvum (strain LMG 25793 / CGMCC 1.9160 / SL003B-26A1)</name>
    <dbReference type="NCBI Taxonomy" id="991905"/>
    <lineage>
        <taxon>Bacteria</taxon>
        <taxon>Pseudomonadati</taxon>
        <taxon>Pseudomonadota</taxon>
        <taxon>Alphaproteobacteria</taxon>
        <taxon>Rhodobacterales</taxon>
        <taxon>Paracoccaceae</taxon>
        <taxon>Polymorphum</taxon>
    </lineage>
</organism>
<dbReference type="RefSeq" id="WP_013652221.1">
    <property type="nucleotide sequence ID" value="NC_015259.1"/>
</dbReference>
<sequence>MARSLLRSALLASALLAGPACAQGMPPEQIKQIVEMTRANWVSFRDWDGRLLIYFTHLEAWKCGIDVVFYGFDDGPLDRMWELEACDPAAPNAVTRDMPYLSLPAGSVRSIMVQLIYKDGTKSSPETFVYNPATAR</sequence>
<evidence type="ECO:0000313" key="2">
    <source>
        <dbReference type="EMBL" id="ADZ69904.1"/>
    </source>
</evidence>
<protein>
    <submittedName>
        <fullName evidence="2">Uncharacterized protein</fullName>
    </submittedName>
</protein>
<dbReference type="Proteomes" id="UP000008130">
    <property type="component" value="Chromosome"/>
</dbReference>
<dbReference type="HOGENOM" id="CLU_113305_1_0_5"/>
<dbReference type="STRING" id="991905.SL003B_1476"/>
<feature type="chain" id="PRO_5003278726" evidence="1">
    <location>
        <begin position="23"/>
        <end position="136"/>
    </location>
</feature>
<accession>F2J397</accession>
<keyword evidence="3" id="KW-1185">Reference proteome</keyword>
<gene>
    <name evidence="2" type="ordered locus">SL003B_1476</name>
</gene>
<dbReference type="EMBL" id="CP002568">
    <property type="protein sequence ID" value="ADZ69904.1"/>
    <property type="molecule type" value="Genomic_DNA"/>
</dbReference>
<evidence type="ECO:0000256" key="1">
    <source>
        <dbReference type="SAM" id="SignalP"/>
    </source>
</evidence>
<proteinExistence type="predicted"/>
<keyword evidence="1" id="KW-0732">Signal</keyword>
<dbReference type="eggNOG" id="COG4249">
    <property type="taxonomic scope" value="Bacteria"/>
</dbReference>
<dbReference type="KEGG" id="pgv:SL003B_1476"/>
<name>F2J397_POLGS</name>
<dbReference type="AlphaFoldDB" id="F2J397"/>
<feature type="signal peptide" evidence="1">
    <location>
        <begin position="1"/>
        <end position="22"/>
    </location>
</feature>
<dbReference type="PATRIC" id="fig|991905.3.peg.1518"/>
<evidence type="ECO:0000313" key="3">
    <source>
        <dbReference type="Proteomes" id="UP000008130"/>
    </source>
</evidence>
<reference evidence="2 3" key="1">
    <citation type="journal article" date="2011" name="J. Bacteriol.">
        <title>Complete genome sequence of Polymorphum gilvum SL003B-26A1T, a crude oil-degrading bacterium from oil-polluted saline soil.</title>
        <authorList>
            <person name="Li S.G."/>
            <person name="Tang Y.Q."/>
            <person name="Nie Y."/>
            <person name="Cai M."/>
            <person name="Wu X.L."/>
        </authorList>
    </citation>
    <scope>NUCLEOTIDE SEQUENCE [LARGE SCALE GENOMIC DNA]</scope>
    <source>
        <strain evidence="3">LMG 25793 / CGMCC 1.9160 / SL003B-26A1</strain>
    </source>
</reference>